<gene>
    <name evidence="6" type="primary">LOC106766455</name>
</gene>
<dbReference type="InterPro" id="IPR035897">
    <property type="entry name" value="Toll_tir_struct_dom_sf"/>
</dbReference>
<dbReference type="GO" id="GO:0043531">
    <property type="term" value="F:ADP binding"/>
    <property type="evidence" value="ECO:0007669"/>
    <property type="project" value="InterPro"/>
</dbReference>
<dbReference type="OrthoDB" id="1938824at2759"/>
<feature type="domain" description="TIR" evidence="4">
    <location>
        <begin position="1"/>
        <end position="161"/>
    </location>
</feature>
<keyword evidence="3" id="KW-0611">Plant defense</keyword>
<dbReference type="SUPFAM" id="SSF52200">
    <property type="entry name" value="Toll/Interleukin receptor TIR domain"/>
    <property type="match status" value="1"/>
</dbReference>
<dbReference type="PROSITE" id="PS50104">
    <property type="entry name" value="TIR"/>
    <property type="match status" value="1"/>
</dbReference>
<name>A0A1S3UL36_VIGRR</name>
<dbReference type="GeneID" id="106766455"/>
<proteinExistence type="predicted"/>
<dbReference type="Gene3D" id="3.40.50.10140">
    <property type="entry name" value="Toll/interleukin-1 receptor homology (TIR) domain"/>
    <property type="match status" value="1"/>
</dbReference>
<dbReference type="SMART" id="SM00255">
    <property type="entry name" value="TIR"/>
    <property type="match status" value="1"/>
</dbReference>
<dbReference type="InterPro" id="IPR055414">
    <property type="entry name" value="LRR_R13L4/SHOC2-like"/>
</dbReference>
<dbReference type="GO" id="GO:0007165">
    <property type="term" value="P:signal transduction"/>
    <property type="evidence" value="ECO:0007669"/>
    <property type="project" value="InterPro"/>
</dbReference>
<keyword evidence="1" id="KW-0433">Leucine-rich repeat</keyword>
<evidence type="ECO:0000259" key="4">
    <source>
        <dbReference type="PROSITE" id="PS50104"/>
    </source>
</evidence>
<dbReference type="InterPro" id="IPR032675">
    <property type="entry name" value="LRR_dom_sf"/>
</dbReference>
<dbReference type="Gene3D" id="3.80.10.10">
    <property type="entry name" value="Ribonuclease Inhibitor"/>
    <property type="match status" value="1"/>
</dbReference>
<protein>
    <submittedName>
        <fullName evidence="6">Uncharacterized protein LOC106766455</fullName>
    </submittedName>
</protein>
<accession>A0A1S3UL36</accession>
<sequence>MASSAFVSFHDEDIHFITDFVLDPLRSRGFHVFVKGGSTTFDLFQAIERSRFHIVVFSKNYPSSICCLRELMAIINAVESSPWSTNFLPIYHGVQQSEVLFQTGCYGQVFSKYEERFREHKQRMEEMQRWREALTRVAGFPGLNMENVTRHGGFDFVQYAARILGREFLTSQNETISSRYGKFDDIVQYKDGDEVSYKELRGLIRLRDFISLVLTYPVKLEEDGVLRSWISAFPEWKNQLFSSDGFPVICKPCRLLTEKALGCMKGLMPVEIMAEIETGERSLFNRHNDVIPEGLLPLIVDLAVNQLIQTLFSGDYCVRYIRLLTRNSSEKESVVNKILTALEDKHDMFGIDKDFLMAVWINALTCETDAEVQVQEEINMIMGSISTTEGDDLLTTVDTDKKKRINRLLVIVVDADSNKRLDLQKVQFPTGMVVLITTESSTQAVKDDDFGIACTMDLNIWTQDHMLPWKLFYTYVGSCINCSSMTIQKIAVEIVKKSHGHLLAIVLVAKHLRYVKDDKYWDFVLDKLSNPNPFYDYQDCDRIGFSRVMVNAFVNIIWEGIDDELKLCLQLSLPVHNIKNGVRDDILVCYWANILRYTQELGEYKRQLQYYLEELLDCFVLLKFESGDIYLPIETYEIIKSLHISKPSIIRHGALGLTEIGQWHSLIQIELVNSNICELPESPDCPKLKVLLLQGNADLLDIPDSFFDQMPLLQHLDLSYTSIRDLPPSLTKLMQLKKLYLKSCDLIMEISPQIFQLKNLEELDLDGTLITHLPRDIGKLINLQRLALCFDAYHHVLSRGKKGKQISNTMAIPLGVISNLTQLNYLSLDVDPEDEQWSENVNSVLVEILGLEKLKTVSIYVPKADLLELIPAEKSLDFRLVVGHHMRRLISRVTPEIETKFKDFDYSMKFVNGVNVPNGVKMNLGRFKALYLDRHMSIKSLSDFNVKDVRRLKVDNYCFALQRILPLPT</sequence>
<dbReference type="InterPro" id="IPR003591">
    <property type="entry name" value="Leu-rich_rpt_typical-subtyp"/>
</dbReference>
<dbReference type="SMART" id="SM00369">
    <property type="entry name" value="LRR_TYP"/>
    <property type="match status" value="2"/>
</dbReference>
<keyword evidence="2" id="KW-0677">Repeat</keyword>
<dbReference type="AlphaFoldDB" id="A0A1S3UL36"/>
<dbReference type="RefSeq" id="XP_014506669.1">
    <property type="nucleotide sequence ID" value="XM_014651183.2"/>
</dbReference>
<dbReference type="KEGG" id="vra:106766455"/>
<dbReference type="Pfam" id="PF23598">
    <property type="entry name" value="LRR_14"/>
    <property type="match status" value="1"/>
</dbReference>
<dbReference type="SUPFAM" id="SSF52058">
    <property type="entry name" value="L domain-like"/>
    <property type="match status" value="1"/>
</dbReference>
<keyword evidence="5" id="KW-1185">Reference proteome</keyword>
<dbReference type="PANTHER" id="PTHR11017">
    <property type="entry name" value="LEUCINE-RICH REPEAT-CONTAINING PROTEIN"/>
    <property type="match status" value="1"/>
</dbReference>
<reference evidence="6" key="2">
    <citation type="submission" date="2025-08" db="UniProtKB">
        <authorList>
            <consortium name="RefSeq"/>
        </authorList>
    </citation>
    <scope>IDENTIFICATION</scope>
    <source>
        <tissue evidence="6">Leaf</tissue>
    </source>
</reference>
<reference evidence="5" key="1">
    <citation type="journal article" date="2014" name="Nat. Commun.">
        <title>Genome sequence of mungbean and insights into evolution within Vigna species.</title>
        <authorList>
            <person name="Kang Y.J."/>
            <person name="Kim S.K."/>
            <person name="Kim M.Y."/>
            <person name="Lestari P."/>
            <person name="Kim K.H."/>
            <person name="Ha B.K."/>
            <person name="Jun T.H."/>
            <person name="Hwang W.J."/>
            <person name="Lee T."/>
            <person name="Lee J."/>
            <person name="Shim S."/>
            <person name="Yoon M.Y."/>
            <person name="Jang Y.E."/>
            <person name="Han K.S."/>
            <person name="Taeprayoon P."/>
            <person name="Yoon N."/>
            <person name="Somta P."/>
            <person name="Tanya P."/>
            <person name="Kim K.S."/>
            <person name="Gwag J.G."/>
            <person name="Moon J.K."/>
            <person name="Lee Y.H."/>
            <person name="Park B.S."/>
            <person name="Bombarely A."/>
            <person name="Doyle J.J."/>
            <person name="Jackson S.A."/>
            <person name="Schafleitner R."/>
            <person name="Srinives P."/>
            <person name="Varshney R.K."/>
            <person name="Lee S.H."/>
        </authorList>
    </citation>
    <scope>NUCLEOTIDE SEQUENCE [LARGE SCALE GENOMIC DNA]</scope>
    <source>
        <strain evidence="5">cv. VC1973A</strain>
    </source>
</reference>
<evidence type="ECO:0000256" key="1">
    <source>
        <dbReference type="ARBA" id="ARBA00022614"/>
    </source>
</evidence>
<dbReference type="GO" id="GO:0006952">
    <property type="term" value="P:defense response"/>
    <property type="evidence" value="ECO:0007669"/>
    <property type="project" value="UniProtKB-KW"/>
</dbReference>
<dbReference type="SUPFAM" id="SSF52540">
    <property type="entry name" value="P-loop containing nucleoside triphosphate hydrolases"/>
    <property type="match status" value="1"/>
</dbReference>
<dbReference type="Pfam" id="PF01582">
    <property type="entry name" value="TIR"/>
    <property type="match status" value="1"/>
</dbReference>
<dbReference type="InterPro" id="IPR044974">
    <property type="entry name" value="Disease_R_plants"/>
</dbReference>
<organism evidence="5 6">
    <name type="scientific">Vigna radiata var. radiata</name>
    <name type="common">Mung bean</name>
    <name type="synonym">Phaseolus aureus</name>
    <dbReference type="NCBI Taxonomy" id="3916"/>
    <lineage>
        <taxon>Eukaryota</taxon>
        <taxon>Viridiplantae</taxon>
        <taxon>Streptophyta</taxon>
        <taxon>Embryophyta</taxon>
        <taxon>Tracheophyta</taxon>
        <taxon>Spermatophyta</taxon>
        <taxon>Magnoliopsida</taxon>
        <taxon>eudicotyledons</taxon>
        <taxon>Gunneridae</taxon>
        <taxon>Pentapetalae</taxon>
        <taxon>rosids</taxon>
        <taxon>fabids</taxon>
        <taxon>Fabales</taxon>
        <taxon>Fabaceae</taxon>
        <taxon>Papilionoideae</taxon>
        <taxon>50 kb inversion clade</taxon>
        <taxon>NPAAA clade</taxon>
        <taxon>indigoferoid/millettioid clade</taxon>
        <taxon>Phaseoleae</taxon>
        <taxon>Vigna</taxon>
    </lineage>
</organism>
<evidence type="ECO:0000256" key="2">
    <source>
        <dbReference type="ARBA" id="ARBA00022737"/>
    </source>
</evidence>
<evidence type="ECO:0000313" key="5">
    <source>
        <dbReference type="Proteomes" id="UP000087766"/>
    </source>
</evidence>
<dbReference type="InterPro" id="IPR000157">
    <property type="entry name" value="TIR_dom"/>
</dbReference>
<dbReference type="InterPro" id="IPR042197">
    <property type="entry name" value="Apaf_helical"/>
</dbReference>
<dbReference type="Gene3D" id="1.10.8.430">
    <property type="entry name" value="Helical domain of apoptotic protease-activating factors"/>
    <property type="match status" value="1"/>
</dbReference>
<evidence type="ECO:0000256" key="3">
    <source>
        <dbReference type="ARBA" id="ARBA00022821"/>
    </source>
</evidence>
<dbReference type="InterPro" id="IPR027417">
    <property type="entry name" value="P-loop_NTPase"/>
</dbReference>
<dbReference type="GO" id="GO:0051707">
    <property type="term" value="P:response to other organism"/>
    <property type="evidence" value="ECO:0007669"/>
    <property type="project" value="UniProtKB-ARBA"/>
</dbReference>
<evidence type="ECO:0000313" key="6">
    <source>
        <dbReference type="RefSeq" id="XP_014506669.1"/>
    </source>
</evidence>
<dbReference type="Proteomes" id="UP000087766">
    <property type="component" value="Chromosome 7"/>
</dbReference>